<reference evidence="2" key="1">
    <citation type="journal article" date="2023" name="Mol. Phylogenet. Evol.">
        <title>Genome-scale phylogeny and comparative genomics of the fungal order Sordariales.</title>
        <authorList>
            <person name="Hensen N."/>
            <person name="Bonometti L."/>
            <person name="Westerberg I."/>
            <person name="Brannstrom I.O."/>
            <person name="Guillou S."/>
            <person name="Cros-Aarteil S."/>
            <person name="Calhoun S."/>
            <person name="Haridas S."/>
            <person name="Kuo A."/>
            <person name="Mondo S."/>
            <person name="Pangilinan J."/>
            <person name="Riley R."/>
            <person name="LaButti K."/>
            <person name="Andreopoulos B."/>
            <person name="Lipzen A."/>
            <person name="Chen C."/>
            <person name="Yan M."/>
            <person name="Daum C."/>
            <person name="Ng V."/>
            <person name="Clum A."/>
            <person name="Steindorff A."/>
            <person name="Ohm R.A."/>
            <person name="Martin F."/>
            <person name="Silar P."/>
            <person name="Natvig D.O."/>
            <person name="Lalanne C."/>
            <person name="Gautier V."/>
            <person name="Ament-Velasquez S.L."/>
            <person name="Kruys A."/>
            <person name="Hutchinson M.I."/>
            <person name="Powell A.J."/>
            <person name="Barry K."/>
            <person name="Miller A.N."/>
            <person name="Grigoriev I.V."/>
            <person name="Debuchy R."/>
            <person name="Gladieux P."/>
            <person name="Hiltunen Thoren M."/>
            <person name="Johannesson H."/>
        </authorList>
    </citation>
    <scope>NUCLEOTIDE SEQUENCE</scope>
    <source>
        <strain evidence="2">CBS 118394</strain>
    </source>
</reference>
<evidence type="ECO:0000313" key="2">
    <source>
        <dbReference type="EMBL" id="KAK3314297.1"/>
    </source>
</evidence>
<feature type="region of interest" description="Disordered" evidence="1">
    <location>
        <begin position="155"/>
        <end position="176"/>
    </location>
</feature>
<evidence type="ECO:0000256" key="1">
    <source>
        <dbReference type="SAM" id="MobiDB-lite"/>
    </source>
</evidence>
<dbReference type="EMBL" id="JAUEDM010000007">
    <property type="protein sequence ID" value="KAK3314297.1"/>
    <property type="molecule type" value="Genomic_DNA"/>
</dbReference>
<name>A0AAE0M086_9PEZI</name>
<reference evidence="2" key="2">
    <citation type="submission" date="2023-06" db="EMBL/GenBank/DDBJ databases">
        <authorList>
            <consortium name="Lawrence Berkeley National Laboratory"/>
            <person name="Haridas S."/>
            <person name="Hensen N."/>
            <person name="Bonometti L."/>
            <person name="Westerberg I."/>
            <person name="Brannstrom I.O."/>
            <person name="Guillou S."/>
            <person name="Cros-Aarteil S."/>
            <person name="Calhoun S."/>
            <person name="Kuo A."/>
            <person name="Mondo S."/>
            <person name="Pangilinan J."/>
            <person name="Riley R."/>
            <person name="Labutti K."/>
            <person name="Andreopoulos B."/>
            <person name="Lipzen A."/>
            <person name="Chen C."/>
            <person name="Yanf M."/>
            <person name="Daum C."/>
            <person name="Ng V."/>
            <person name="Clum A."/>
            <person name="Steindorff A."/>
            <person name="Ohm R."/>
            <person name="Martin F."/>
            <person name="Silar P."/>
            <person name="Natvig D."/>
            <person name="Lalanne C."/>
            <person name="Gautier V."/>
            <person name="Ament-Velasquez S.L."/>
            <person name="Kruys A."/>
            <person name="Hutchinson M.I."/>
            <person name="Powell A.J."/>
            <person name="Barry K."/>
            <person name="Miller A.N."/>
            <person name="Grigoriev I.V."/>
            <person name="Debuchy R."/>
            <person name="Gladieux P."/>
            <person name="Thoren M.H."/>
            <person name="Johannesson H."/>
        </authorList>
    </citation>
    <scope>NUCLEOTIDE SEQUENCE</scope>
    <source>
        <strain evidence="2">CBS 118394</strain>
    </source>
</reference>
<dbReference type="Proteomes" id="UP001283341">
    <property type="component" value="Unassembled WGS sequence"/>
</dbReference>
<comment type="caution">
    <text evidence="2">The sequence shown here is derived from an EMBL/GenBank/DDBJ whole genome shotgun (WGS) entry which is preliminary data.</text>
</comment>
<accession>A0AAE0M086</accession>
<feature type="compositionally biased region" description="Basic and acidic residues" evidence="1">
    <location>
        <begin position="43"/>
        <end position="59"/>
    </location>
</feature>
<dbReference type="AlphaFoldDB" id="A0AAE0M086"/>
<gene>
    <name evidence="2" type="ORF">B0H66DRAFT_375793</name>
</gene>
<organism evidence="2 3">
    <name type="scientific">Apodospora peruviana</name>
    <dbReference type="NCBI Taxonomy" id="516989"/>
    <lineage>
        <taxon>Eukaryota</taxon>
        <taxon>Fungi</taxon>
        <taxon>Dikarya</taxon>
        <taxon>Ascomycota</taxon>
        <taxon>Pezizomycotina</taxon>
        <taxon>Sordariomycetes</taxon>
        <taxon>Sordariomycetidae</taxon>
        <taxon>Sordariales</taxon>
        <taxon>Lasiosphaeriaceae</taxon>
        <taxon>Apodospora</taxon>
    </lineage>
</organism>
<feature type="compositionally biased region" description="Basic and acidic residues" evidence="1">
    <location>
        <begin position="66"/>
        <end position="111"/>
    </location>
</feature>
<sequence length="321" mass="35366">MAAQQPSMRSIDFSDNGEVMHVATALRRLWLVDPGSPALADKMATEDEHEHVHGEGCNHEDEDEPMHDHDHDHEHQHGESCDHDHEHHHEEEEHAHGHGDDDECGCGHDHGDEDDEELRRLFPAALQSVAEWISQRTGDQKHRDDIWKAETDLVLLDPAQSAPPPPGDGGEDEEDDDDAILFTPFRQQVYSVYNNIFWDVYNTLRQQTGGNDIAEFQPPSTTVMVLESPEDDGPAAIPHDFEVDSFVYPVWIAPGVTIQLVIDGETDSGVTISSEGHTWTSALWYRAGKSVTITPKVAPGQAAAGGGVVAVLALGLCEPRA</sequence>
<protein>
    <submittedName>
        <fullName evidence="2">Uncharacterized protein</fullName>
    </submittedName>
</protein>
<proteinExistence type="predicted"/>
<keyword evidence="3" id="KW-1185">Reference proteome</keyword>
<evidence type="ECO:0000313" key="3">
    <source>
        <dbReference type="Proteomes" id="UP001283341"/>
    </source>
</evidence>
<feature type="region of interest" description="Disordered" evidence="1">
    <location>
        <begin position="40"/>
        <end position="114"/>
    </location>
</feature>